<dbReference type="AlphaFoldDB" id="A0A133UIN7"/>
<accession>A0A133UIN7</accession>
<dbReference type="Proteomes" id="UP000070284">
    <property type="component" value="Unassembled WGS sequence"/>
</dbReference>
<evidence type="ECO:0000313" key="2">
    <source>
        <dbReference type="Proteomes" id="UP000070284"/>
    </source>
</evidence>
<protein>
    <submittedName>
        <fullName evidence="1">Uncharacterized protein</fullName>
    </submittedName>
</protein>
<reference evidence="1 2" key="1">
    <citation type="journal article" date="2016" name="Sci. Rep.">
        <title>Metabolic traits of an uncultured archaeal lineage -MSBL1- from brine pools of the Red Sea.</title>
        <authorList>
            <person name="Mwirichia R."/>
            <person name="Alam I."/>
            <person name="Rashid M."/>
            <person name="Vinu M."/>
            <person name="Ba-Alawi W."/>
            <person name="Anthony Kamau A."/>
            <person name="Kamanda Ngugi D."/>
            <person name="Goker M."/>
            <person name="Klenk H.P."/>
            <person name="Bajic V."/>
            <person name="Stingl U."/>
        </authorList>
    </citation>
    <scope>NUCLEOTIDE SEQUENCE [LARGE SCALE GENOMIC DNA]</scope>
    <source>
        <strain evidence="1">SCGC-AAA259E19</strain>
    </source>
</reference>
<evidence type="ECO:0000313" key="1">
    <source>
        <dbReference type="EMBL" id="KXA94037.1"/>
    </source>
</evidence>
<dbReference type="EMBL" id="LHXO01000089">
    <property type="protein sequence ID" value="KXA94037.1"/>
    <property type="molecule type" value="Genomic_DNA"/>
</dbReference>
<sequence length="105" mass="12554">MGKFTAEKILDRRIVFDDGTVVEARAFRIPESKEYPDGIKYSFQHYNPETGKTLLRYDNYREHAESRHHKHLGGSKIRPVMFEGLQTHFKKFMKEVRSDDRRKRP</sequence>
<gene>
    <name evidence="1" type="ORF">AKJ65_05625</name>
</gene>
<dbReference type="Pfam" id="PF20126">
    <property type="entry name" value="TumE"/>
    <property type="match status" value="1"/>
</dbReference>
<keyword evidence="2" id="KW-1185">Reference proteome</keyword>
<comment type="caution">
    <text evidence="1">The sequence shown here is derived from an EMBL/GenBank/DDBJ whole genome shotgun (WGS) entry which is preliminary data.</text>
</comment>
<proteinExistence type="predicted"/>
<name>A0A133UIN7_9EURY</name>
<dbReference type="InterPro" id="IPR045397">
    <property type="entry name" value="TumE-like"/>
</dbReference>
<organism evidence="1 2">
    <name type="scientific">candidate division MSBL1 archaeon SCGC-AAA259E19</name>
    <dbReference type="NCBI Taxonomy" id="1698264"/>
    <lineage>
        <taxon>Archaea</taxon>
        <taxon>Methanobacteriati</taxon>
        <taxon>Methanobacteriota</taxon>
        <taxon>candidate division MSBL1</taxon>
    </lineage>
</organism>